<keyword evidence="4" id="KW-1185">Reference proteome</keyword>
<evidence type="ECO:0000313" key="3">
    <source>
        <dbReference type="EMBL" id="GEN86154.1"/>
    </source>
</evidence>
<sequence>MRLKKSYFTVPGMALLLILGACQGASQAESDMSQQESDEKIVSETDSTKDNEVESTEKNQEDEATELENSNNEEQQTESDDSNSTDTAAEEENTDSKEAPSSDIEETDYSSKQEAINAIENYEEVEQTNIDLGHGVKALSEGATGHNYISWNEGKWLIRVNAPTDPEYAAGNYGDGEELARAVVDYLETNYLPAPDERGVIEIDDFDEHPGTVIRWQQGSTVYEIDESTDNPIDALQIAVESES</sequence>
<evidence type="ECO:0008006" key="5">
    <source>
        <dbReference type="Google" id="ProtNLM"/>
    </source>
</evidence>
<feature type="compositionally biased region" description="Polar residues" evidence="1">
    <location>
        <begin position="24"/>
        <end position="35"/>
    </location>
</feature>
<dbReference type="Proteomes" id="UP000321558">
    <property type="component" value="Unassembled WGS sequence"/>
</dbReference>
<protein>
    <recommendedName>
        <fullName evidence="5">Lipoprotein</fullName>
    </recommendedName>
</protein>
<dbReference type="RefSeq" id="WP_147209084.1">
    <property type="nucleotide sequence ID" value="NZ_BJYM01000003.1"/>
</dbReference>
<name>A0A511ZFC7_9BACI</name>
<proteinExistence type="predicted"/>
<feature type="region of interest" description="Disordered" evidence="1">
    <location>
        <begin position="24"/>
        <end position="111"/>
    </location>
</feature>
<feature type="signal peptide" evidence="2">
    <location>
        <begin position="1"/>
        <end position="28"/>
    </location>
</feature>
<gene>
    <name evidence="3" type="ORF">OSO01_08930</name>
</gene>
<dbReference type="PROSITE" id="PS51257">
    <property type="entry name" value="PROKAR_LIPOPROTEIN"/>
    <property type="match status" value="1"/>
</dbReference>
<dbReference type="AlphaFoldDB" id="A0A511ZFC7"/>
<evidence type="ECO:0000256" key="1">
    <source>
        <dbReference type="SAM" id="MobiDB-lite"/>
    </source>
</evidence>
<organism evidence="3 4">
    <name type="scientific">Oceanobacillus sojae</name>
    <dbReference type="NCBI Taxonomy" id="582851"/>
    <lineage>
        <taxon>Bacteria</taxon>
        <taxon>Bacillati</taxon>
        <taxon>Bacillota</taxon>
        <taxon>Bacilli</taxon>
        <taxon>Bacillales</taxon>
        <taxon>Bacillaceae</taxon>
        <taxon>Oceanobacillus</taxon>
    </lineage>
</organism>
<feature type="compositionally biased region" description="Acidic residues" evidence="1">
    <location>
        <begin position="75"/>
        <end position="93"/>
    </location>
</feature>
<reference evidence="3 4" key="1">
    <citation type="submission" date="2019-07" db="EMBL/GenBank/DDBJ databases">
        <title>Whole genome shotgun sequence of Oceanobacillus sojae NBRC 105379.</title>
        <authorList>
            <person name="Hosoyama A."/>
            <person name="Uohara A."/>
            <person name="Ohji S."/>
            <person name="Ichikawa N."/>
        </authorList>
    </citation>
    <scope>NUCLEOTIDE SEQUENCE [LARGE SCALE GENOMIC DNA]</scope>
    <source>
        <strain evidence="3 4">NBRC 105379</strain>
    </source>
</reference>
<accession>A0A511ZFC7</accession>
<evidence type="ECO:0000313" key="4">
    <source>
        <dbReference type="Proteomes" id="UP000321558"/>
    </source>
</evidence>
<feature type="compositionally biased region" description="Basic and acidic residues" evidence="1">
    <location>
        <begin position="37"/>
        <end position="61"/>
    </location>
</feature>
<dbReference type="OrthoDB" id="2138638at2"/>
<dbReference type="EMBL" id="BJYM01000003">
    <property type="protein sequence ID" value="GEN86154.1"/>
    <property type="molecule type" value="Genomic_DNA"/>
</dbReference>
<evidence type="ECO:0000256" key="2">
    <source>
        <dbReference type="SAM" id="SignalP"/>
    </source>
</evidence>
<keyword evidence="2" id="KW-0732">Signal</keyword>
<feature type="chain" id="PRO_5038401672" description="Lipoprotein" evidence="2">
    <location>
        <begin position="29"/>
        <end position="244"/>
    </location>
</feature>
<comment type="caution">
    <text evidence="3">The sequence shown here is derived from an EMBL/GenBank/DDBJ whole genome shotgun (WGS) entry which is preliminary data.</text>
</comment>